<evidence type="ECO:0000256" key="1">
    <source>
        <dbReference type="SAM" id="Phobius"/>
    </source>
</evidence>
<keyword evidence="1" id="KW-1133">Transmembrane helix</keyword>
<evidence type="ECO:0000313" key="3">
    <source>
        <dbReference type="Proteomes" id="UP000789375"/>
    </source>
</evidence>
<feature type="transmembrane region" description="Helical" evidence="1">
    <location>
        <begin position="16"/>
        <end position="34"/>
    </location>
</feature>
<dbReference type="Proteomes" id="UP000789375">
    <property type="component" value="Unassembled WGS sequence"/>
</dbReference>
<sequence length="73" mass="8423">MFSSPQLSKQSPNNKLFLTLMLILGYDMMVGVFIGDGIQDLDYLAVSAHQYIHRGNVSKYDWQIEALWAIHEY</sequence>
<reference evidence="2" key="1">
    <citation type="submission" date="2021-06" db="EMBL/GenBank/DDBJ databases">
        <authorList>
            <person name="Kallberg Y."/>
            <person name="Tangrot J."/>
            <person name="Rosling A."/>
        </authorList>
    </citation>
    <scope>NUCLEOTIDE SEQUENCE</scope>
    <source>
        <strain evidence="2">87-6 pot B 2015</strain>
    </source>
</reference>
<gene>
    <name evidence="2" type="ORF">FMOSSE_LOCUS1235</name>
</gene>
<proteinExistence type="predicted"/>
<dbReference type="AlphaFoldDB" id="A0A9N8VDS5"/>
<comment type="caution">
    <text evidence="2">The sequence shown here is derived from an EMBL/GenBank/DDBJ whole genome shotgun (WGS) entry which is preliminary data.</text>
</comment>
<keyword evidence="1" id="KW-0472">Membrane</keyword>
<name>A0A9N8VDS5_FUNMO</name>
<keyword evidence="3" id="KW-1185">Reference proteome</keyword>
<evidence type="ECO:0000313" key="2">
    <source>
        <dbReference type="EMBL" id="CAG8446859.1"/>
    </source>
</evidence>
<keyword evidence="1" id="KW-0812">Transmembrane</keyword>
<protein>
    <submittedName>
        <fullName evidence="2">5679_t:CDS:1</fullName>
    </submittedName>
</protein>
<organism evidence="2 3">
    <name type="scientific">Funneliformis mosseae</name>
    <name type="common">Endomycorrhizal fungus</name>
    <name type="synonym">Glomus mosseae</name>
    <dbReference type="NCBI Taxonomy" id="27381"/>
    <lineage>
        <taxon>Eukaryota</taxon>
        <taxon>Fungi</taxon>
        <taxon>Fungi incertae sedis</taxon>
        <taxon>Mucoromycota</taxon>
        <taxon>Glomeromycotina</taxon>
        <taxon>Glomeromycetes</taxon>
        <taxon>Glomerales</taxon>
        <taxon>Glomeraceae</taxon>
        <taxon>Funneliformis</taxon>
    </lineage>
</organism>
<accession>A0A9N8VDS5</accession>
<dbReference type="EMBL" id="CAJVPP010000140">
    <property type="protein sequence ID" value="CAG8446859.1"/>
    <property type="molecule type" value="Genomic_DNA"/>
</dbReference>